<dbReference type="Pfam" id="PF00440">
    <property type="entry name" value="TetR_N"/>
    <property type="match status" value="1"/>
</dbReference>
<name>A0A8D5FUG9_9BACT</name>
<dbReference type="AlphaFoldDB" id="A0A8D5FUG9"/>
<dbReference type="PROSITE" id="PS01081">
    <property type="entry name" value="HTH_TETR_1"/>
    <property type="match status" value="1"/>
</dbReference>
<dbReference type="InterPro" id="IPR023772">
    <property type="entry name" value="DNA-bd_HTH_TetR-type_CS"/>
</dbReference>
<reference evidence="4" key="1">
    <citation type="submission" date="2020-09" db="EMBL/GenBank/DDBJ databases">
        <title>Desulfogranum mesoprofundum gen. nov., sp. nov., a novel mesophilic, sulfate-reducing chemolithoautotroph isolated from a deep-sea hydrothermal vent chimney in the Suiyo Seamount.</title>
        <authorList>
            <person name="Hashimoto Y."/>
            <person name="Nakagawa S."/>
        </authorList>
    </citation>
    <scope>NUCLEOTIDE SEQUENCE</scope>
    <source>
        <strain evidence="4">KT2</strain>
    </source>
</reference>
<feature type="DNA-binding region" description="H-T-H motif" evidence="2">
    <location>
        <begin position="38"/>
        <end position="57"/>
    </location>
</feature>
<evidence type="ECO:0000256" key="1">
    <source>
        <dbReference type="ARBA" id="ARBA00023125"/>
    </source>
</evidence>
<protein>
    <recommendedName>
        <fullName evidence="3">HTH tetR-type domain-containing protein</fullName>
    </recommendedName>
</protein>
<dbReference type="InterPro" id="IPR001647">
    <property type="entry name" value="HTH_TetR"/>
</dbReference>
<organism evidence="4 5">
    <name type="scientific">Desulfomarina profundi</name>
    <dbReference type="NCBI Taxonomy" id="2772557"/>
    <lineage>
        <taxon>Bacteria</taxon>
        <taxon>Pseudomonadati</taxon>
        <taxon>Thermodesulfobacteriota</taxon>
        <taxon>Desulfobulbia</taxon>
        <taxon>Desulfobulbales</taxon>
        <taxon>Desulfobulbaceae</taxon>
        <taxon>Desulfomarina</taxon>
    </lineage>
</organism>
<dbReference type="PROSITE" id="PS50977">
    <property type="entry name" value="HTH_TETR_2"/>
    <property type="match status" value="1"/>
</dbReference>
<sequence>MTNKKKISHRQSQKEDTRRLILDSAYLLFAKNGYAKTTMRALADQAGIGLGTIFKHFPDKPSLLAAAFQDDLSIIIQQSFNELPESGLKKQLLHITKCLYSFYAEKPKLSRTLIKEVLFLEGEHGKILDAQIDMFLNEICGLLNKAKENGEINKNINVHDGAVAFWSFYFTVLLMGLKQPSFEIDIQLNIIEKLIENYFY</sequence>
<feature type="domain" description="HTH tetR-type" evidence="3">
    <location>
        <begin position="15"/>
        <end position="75"/>
    </location>
</feature>
<dbReference type="PANTHER" id="PTHR43479">
    <property type="entry name" value="ACREF/ENVCD OPERON REPRESSOR-RELATED"/>
    <property type="match status" value="1"/>
</dbReference>
<gene>
    <name evidence="4" type="ORF">DGMP_22790</name>
</gene>
<dbReference type="PANTHER" id="PTHR43479:SF11">
    <property type="entry name" value="ACREF_ENVCD OPERON REPRESSOR-RELATED"/>
    <property type="match status" value="1"/>
</dbReference>
<dbReference type="KEGG" id="dbk:DGMP_22790"/>
<accession>A0A8D5FUG9</accession>
<dbReference type="GO" id="GO:0003677">
    <property type="term" value="F:DNA binding"/>
    <property type="evidence" value="ECO:0007669"/>
    <property type="project" value="UniProtKB-UniRule"/>
</dbReference>
<proteinExistence type="predicted"/>
<dbReference type="InterPro" id="IPR050624">
    <property type="entry name" value="HTH-type_Tx_Regulator"/>
</dbReference>
<keyword evidence="5" id="KW-1185">Reference proteome</keyword>
<evidence type="ECO:0000313" key="4">
    <source>
        <dbReference type="EMBL" id="BCL61586.1"/>
    </source>
</evidence>
<dbReference type="RefSeq" id="WP_228854020.1">
    <property type="nucleotide sequence ID" value="NZ_AP024086.1"/>
</dbReference>
<evidence type="ECO:0000256" key="2">
    <source>
        <dbReference type="PROSITE-ProRule" id="PRU00335"/>
    </source>
</evidence>
<dbReference type="EMBL" id="AP024086">
    <property type="protein sequence ID" value="BCL61586.1"/>
    <property type="molecule type" value="Genomic_DNA"/>
</dbReference>
<evidence type="ECO:0000259" key="3">
    <source>
        <dbReference type="PROSITE" id="PS50977"/>
    </source>
</evidence>
<dbReference type="Proteomes" id="UP000826725">
    <property type="component" value="Chromosome"/>
</dbReference>
<evidence type="ECO:0000313" key="5">
    <source>
        <dbReference type="Proteomes" id="UP000826725"/>
    </source>
</evidence>
<keyword evidence="1 2" id="KW-0238">DNA-binding</keyword>